<keyword evidence="2" id="KW-1185">Reference proteome</keyword>
<evidence type="ECO:0000313" key="2">
    <source>
        <dbReference type="Proteomes" id="UP000239406"/>
    </source>
</evidence>
<organism evidence="1 2">
    <name type="scientific">Caldimonas thermodepolymerans</name>
    <dbReference type="NCBI Taxonomy" id="215580"/>
    <lineage>
        <taxon>Bacteria</taxon>
        <taxon>Pseudomonadati</taxon>
        <taxon>Pseudomonadota</taxon>
        <taxon>Betaproteobacteria</taxon>
        <taxon>Burkholderiales</taxon>
        <taxon>Sphaerotilaceae</taxon>
        <taxon>Caldimonas</taxon>
    </lineage>
</organism>
<gene>
    <name evidence="1" type="ORF">C1702_11230</name>
</gene>
<name>A0A2S5T3P5_9BURK</name>
<reference evidence="1 2" key="1">
    <citation type="submission" date="2018-02" db="EMBL/GenBank/DDBJ databases">
        <title>Reclassifiation of [Polyangium] brachysporum DSM 7029 as Guopingzhaonella breviflexa gen. nov., sp. nov., a member of the family Comamonadaceae.</title>
        <authorList>
            <person name="Tang B."/>
        </authorList>
    </citation>
    <scope>NUCLEOTIDE SEQUENCE [LARGE SCALE GENOMIC DNA]</scope>
    <source>
        <strain evidence="1 2">DSM 15344</strain>
    </source>
</reference>
<dbReference type="Proteomes" id="UP000239406">
    <property type="component" value="Unassembled WGS sequence"/>
</dbReference>
<dbReference type="AlphaFoldDB" id="A0A2S5T3P5"/>
<proteinExistence type="predicted"/>
<dbReference type="EMBL" id="PSNY01000011">
    <property type="protein sequence ID" value="PPE69507.1"/>
    <property type="molecule type" value="Genomic_DNA"/>
</dbReference>
<comment type="caution">
    <text evidence="1">The sequence shown here is derived from an EMBL/GenBank/DDBJ whole genome shotgun (WGS) entry which is preliminary data.</text>
</comment>
<sequence length="183" mass="20377">MMEKTVQSVYYAFDASALTLPLVERHAAYARDALSNTFKLSTDSVKIAPRKRASPEQPFQLTCYVGRSETDVSAMAVAAKAVLPHYREMCQLARQTCQAVEGWRLGKDEERDRRVLEGVVSGQVVGLQPAQRAALVSTTAERLHIKPEDAPLITGTMTDEQLAGALLWLMKHRPRTRQVLLRA</sequence>
<protein>
    <submittedName>
        <fullName evidence="1">Uncharacterized protein</fullName>
    </submittedName>
</protein>
<evidence type="ECO:0000313" key="1">
    <source>
        <dbReference type="EMBL" id="PPE69507.1"/>
    </source>
</evidence>
<accession>A0A2S5T3P5</accession>